<dbReference type="Gene3D" id="3.30.420.10">
    <property type="entry name" value="Ribonuclease H-like superfamily/Ribonuclease H"/>
    <property type="match status" value="1"/>
</dbReference>
<dbReference type="InterPro" id="IPR036397">
    <property type="entry name" value="RNaseH_sf"/>
</dbReference>
<evidence type="ECO:0000313" key="2">
    <source>
        <dbReference type="EMBL" id="KFM74528.1"/>
    </source>
</evidence>
<reference evidence="2 3" key="1">
    <citation type="submission" date="2013-11" db="EMBL/GenBank/DDBJ databases">
        <title>Genome sequencing of Stegodyphus mimosarum.</title>
        <authorList>
            <person name="Bechsgaard J."/>
        </authorList>
    </citation>
    <scope>NUCLEOTIDE SEQUENCE [LARGE SCALE GENOMIC DNA]</scope>
</reference>
<organism evidence="2 3">
    <name type="scientific">Stegodyphus mimosarum</name>
    <name type="common">African social velvet spider</name>
    <dbReference type="NCBI Taxonomy" id="407821"/>
    <lineage>
        <taxon>Eukaryota</taxon>
        <taxon>Metazoa</taxon>
        <taxon>Ecdysozoa</taxon>
        <taxon>Arthropoda</taxon>
        <taxon>Chelicerata</taxon>
        <taxon>Arachnida</taxon>
        <taxon>Araneae</taxon>
        <taxon>Araneomorphae</taxon>
        <taxon>Entelegynae</taxon>
        <taxon>Eresoidea</taxon>
        <taxon>Eresidae</taxon>
        <taxon>Stegodyphus</taxon>
    </lineage>
</organism>
<evidence type="ECO:0000313" key="3">
    <source>
        <dbReference type="Proteomes" id="UP000054359"/>
    </source>
</evidence>
<keyword evidence="3" id="KW-1185">Reference proteome</keyword>
<gene>
    <name evidence="2" type="ORF">X975_22599</name>
</gene>
<feature type="non-terminal residue" evidence="2">
    <location>
        <position position="124"/>
    </location>
</feature>
<dbReference type="OrthoDB" id="6426120at2759"/>
<proteinExistence type="predicted"/>
<dbReference type="AlphaFoldDB" id="A0A087UAY9"/>
<evidence type="ECO:0000259" key="1">
    <source>
        <dbReference type="Pfam" id="PF13358"/>
    </source>
</evidence>
<dbReference type="GO" id="GO:0003676">
    <property type="term" value="F:nucleic acid binding"/>
    <property type="evidence" value="ECO:0007669"/>
    <property type="project" value="InterPro"/>
</dbReference>
<protein>
    <submittedName>
        <fullName evidence="2">Transposable element Tc3 transposase</fullName>
    </submittedName>
</protein>
<sequence>MVWAGMMMDGRTDLHFFGTGSVTGQRYRDEVLEPYVRLFQGAVGPDFIFMDDNAPCHRAVLVEDFLETENIQRMSWPANSPDLNPIEPKSMFLELSSKRKTTRRLDSKRFSHRQLPQCYALRHR</sequence>
<accession>A0A087UAY9</accession>
<dbReference type="OMA" id="EWPASGQ"/>
<feature type="domain" description="Tc1-like transposase DDE" evidence="1">
    <location>
        <begin position="4"/>
        <end position="88"/>
    </location>
</feature>
<name>A0A087UAY9_STEMI</name>
<dbReference type="Proteomes" id="UP000054359">
    <property type="component" value="Unassembled WGS sequence"/>
</dbReference>
<dbReference type="InterPro" id="IPR038717">
    <property type="entry name" value="Tc1-like_DDE_dom"/>
</dbReference>
<dbReference type="EMBL" id="KK119055">
    <property type="protein sequence ID" value="KFM74528.1"/>
    <property type="molecule type" value="Genomic_DNA"/>
</dbReference>
<dbReference type="Pfam" id="PF13358">
    <property type="entry name" value="DDE_3"/>
    <property type="match status" value="1"/>
</dbReference>